<dbReference type="GO" id="GO:0003735">
    <property type="term" value="F:structural constituent of ribosome"/>
    <property type="evidence" value="ECO:0007669"/>
    <property type="project" value="InterPro"/>
</dbReference>
<dbReference type="Gene3D" id="1.10.287.3980">
    <property type="match status" value="1"/>
</dbReference>
<keyword evidence="8" id="KW-1185">Reference proteome</keyword>
<proteinExistence type="inferred from homology"/>
<accession>A0A1I6AG02</accession>
<dbReference type="PANTHER" id="PTHR14503">
    <property type="entry name" value="MITOCHONDRIAL RIBOSOMAL PROTEIN 34 FAMILY MEMBER"/>
    <property type="match status" value="1"/>
</dbReference>
<dbReference type="PANTHER" id="PTHR14503:SF4">
    <property type="entry name" value="LARGE RIBOSOMAL SUBUNIT PROTEIN BL34M"/>
    <property type="match status" value="1"/>
</dbReference>
<organism evidence="7 8">
    <name type="scientific">Psychrobacillus psychrotolerans</name>
    <dbReference type="NCBI Taxonomy" id="126156"/>
    <lineage>
        <taxon>Bacteria</taxon>
        <taxon>Bacillati</taxon>
        <taxon>Bacillota</taxon>
        <taxon>Bacilli</taxon>
        <taxon>Bacillales</taxon>
        <taxon>Bacillaceae</taxon>
        <taxon>Psychrobacillus</taxon>
    </lineage>
</organism>
<dbReference type="Proteomes" id="UP000198734">
    <property type="component" value="Unassembled WGS sequence"/>
</dbReference>
<comment type="similarity">
    <text evidence="1 5">Belongs to the bacterial ribosomal protein bL34 family.</text>
</comment>
<evidence type="ECO:0000256" key="5">
    <source>
        <dbReference type="HAMAP-Rule" id="MF_00391"/>
    </source>
</evidence>
<feature type="region of interest" description="Disordered" evidence="6">
    <location>
        <begin position="1"/>
        <end position="26"/>
    </location>
</feature>
<dbReference type="GO" id="GO:1990904">
    <property type="term" value="C:ribonucleoprotein complex"/>
    <property type="evidence" value="ECO:0007669"/>
    <property type="project" value="UniProtKB-KW"/>
</dbReference>
<dbReference type="FunFam" id="1.10.287.3980:FF:000001">
    <property type="entry name" value="Mitochondrial ribosomal protein L34"/>
    <property type="match status" value="1"/>
</dbReference>
<dbReference type="OrthoDB" id="9804164at2"/>
<evidence type="ECO:0000256" key="4">
    <source>
        <dbReference type="ARBA" id="ARBA00035177"/>
    </source>
</evidence>
<evidence type="ECO:0000313" key="8">
    <source>
        <dbReference type="Proteomes" id="UP000198734"/>
    </source>
</evidence>
<feature type="compositionally biased region" description="Basic residues" evidence="6">
    <location>
        <begin position="1"/>
        <end position="19"/>
    </location>
</feature>
<dbReference type="EMBL" id="FOXU01000007">
    <property type="protein sequence ID" value="SFQ67533.1"/>
    <property type="molecule type" value="Genomic_DNA"/>
</dbReference>
<gene>
    <name evidence="5" type="primary">rpmH</name>
    <name evidence="7" type="ORF">SAMN05421670_3362</name>
</gene>
<dbReference type="GO" id="GO:0005840">
    <property type="term" value="C:ribosome"/>
    <property type="evidence" value="ECO:0007669"/>
    <property type="project" value="UniProtKB-KW"/>
</dbReference>
<dbReference type="AlphaFoldDB" id="A0A1I6AG02"/>
<evidence type="ECO:0000256" key="6">
    <source>
        <dbReference type="SAM" id="MobiDB-lite"/>
    </source>
</evidence>
<dbReference type="STRING" id="126156.SAMN05421670_3362"/>
<dbReference type="HAMAP" id="MF_00391">
    <property type="entry name" value="Ribosomal_bL34"/>
    <property type="match status" value="1"/>
</dbReference>
<evidence type="ECO:0000256" key="3">
    <source>
        <dbReference type="ARBA" id="ARBA00023274"/>
    </source>
</evidence>
<sequence>MKRTFQPNTRKRAKNHGFRARMSTKNGRRVIAARRAKGRKVLSA</sequence>
<keyword evidence="2 5" id="KW-0689">Ribosomal protein</keyword>
<keyword evidence="3 5" id="KW-0687">Ribonucleoprotein</keyword>
<dbReference type="RefSeq" id="WP_090567297.1">
    <property type="nucleotide sequence ID" value="NZ_CP183885.1"/>
</dbReference>
<dbReference type="InterPro" id="IPR020939">
    <property type="entry name" value="Ribosomal_bL34_CS"/>
</dbReference>
<dbReference type="InterPro" id="IPR000271">
    <property type="entry name" value="Ribosomal_bL34"/>
</dbReference>
<dbReference type="GO" id="GO:0006412">
    <property type="term" value="P:translation"/>
    <property type="evidence" value="ECO:0007669"/>
    <property type="project" value="UniProtKB-UniRule"/>
</dbReference>
<evidence type="ECO:0000256" key="1">
    <source>
        <dbReference type="ARBA" id="ARBA00010111"/>
    </source>
</evidence>
<protein>
    <recommendedName>
        <fullName evidence="4 5">Large ribosomal subunit protein bL34</fullName>
    </recommendedName>
</protein>
<reference evidence="8" key="1">
    <citation type="submission" date="2016-10" db="EMBL/GenBank/DDBJ databases">
        <authorList>
            <person name="Varghese N."/>
            <person name="Submissions S."/>
        </authorList>
    </citation>
    <scope>NUCLEOTIDE SEQUENCE [LARGE SCALE GENOMIC DNA]</scope>
    <source>
        <strain evidence="8">DSM 11706</strain>
    </source>
</reference>
<dbReference type="Pfam" id="PF00468">
    <property type="entry name" value="Ribosomal_L34"/>
    <property type="match status" value="1"/>
</dbReference>
<dbReference type="NCBIfam" id="TIGR01030">
    <property type="entry name" value="rpmH_bact"/>
    <property type="match status" value="1"/>
</dbReference>
<evidence type="ECO:0000256" key="2">
    <source>
        <dbReference type="ARBA" id="ARBA00022980"/>
    </source>
</evidence>
<name>A0A1I6AG02_9BACI</name>
<dbReference type="PROSITE" id="PS00784">
    <property type="entry name" value="RIBOSOMAL_L34"/>
    <property type="match status" value="1"/>
</dbReference>
<evidence type="ECO:0000313" key="7">
    <source>
        <dbReference type="EMBL" id="SFQ67533.1"/>
    </source>
</evidence>